<dbReference type="PANTHER" id="PTHR24567:SF74">
    <property type="entry name" value="HTH-TYPE TRANSCRIPTIONAL REGULATOR ARCR"/>
    <property type="match status" value="1"/>
</dbReference>
<dbReference type="PROSITE" id="PS50042">
    <property type="entry name" value="CNMP_BINDING_3"/>
    <property type="match status" value="1"/>
</dbReference>
<dbReference type="SMART" id="SM00100">
    <property type="entry name" value="cNMP"/>
    <property type="match status" value="1"/>
</dbReference>
<dbReference type="STRING" id="90241.B0682_04770"/>
<dbReference type="InterPro" id="IPR018488">
    <property type="entry name" value="cNMP-bd_CS"/>
</dbReference>
<dbReference type="GO" id="GO:0005829">
    <property type="term" value="C:cytosol"/>
    <property type="evidence" value="ECO:0007669"/>
    <property type="project" value="TreeGrafter"/>
</dbReference>
<protein>
    <recommendedName>
        <fullName evidence="1">Cyclic nucleotide-binding domain-containing protein</fullName>
    </recommendedName>
</protein>
<dbReference type="Proteomes" id="UP000191094">
    <property type="component" value="Unassembled WGS sequence"/>
</dbReference>
<dbReference type="RefSeq" id="WP_078306897.1">
    <property type="nucleotide sequence ID" value="NZ_CP147511.1"/>
</dbReference>
<dbReference type="InterPro" id="IPR014710">
    <property type="entry name" value="RmlC-like_jellyroll"/>
</dbReference>
<evidence type="ECO:0000313" key="2">
    <source>
        <dbReference type="EMBL" id="OOS21906.1"/>
    </source>
</evidence>
<dbReference type="PANTHER" id="PTHR24567">
    <property type="entry name" value="CRP FAMILY TRANSCRIPTIONAL REGULATORY PROTEIN"/>
    <property type="match status" value="1"/>
</dbReference>
<dbReference type="GO" id="GO:0003700">
    <property type="term" value="F:DNA-binding transcription factor activity"/>
    <property type="evidence" value="ECO:0007669"/>
    <property type="project" value="TreeGrafter"/>
</dbReference>
<reference evidence="2 3" key="1">
    <citation type="submission" date="2017-02" db="EMBL/GenBank/DDBJ databases">
        <title>Draft genome sequence of Moraxella lincolnii CCUG 9405T type strain.</title>
        <authorList>
            <person name="Salva-Serra F."/>
            <person name="Engstrom-Jakobsson H."/>
            <person name="Thorell K."/>
            <person name="Jaen-Luchoro D."/>
            <person name="Gonzales-Siles L."/>
            <person name="Karlsson R."/>
            <person name="Yazdan S."/>
            <person name="Boulund F."/>
            <person name="Johnning A."/>
            <person name="Engstrand L."/>
            <person name="Kristiansson E."/>
            <person name="Moore E."/>
        </authorList>
    </citation>
    <scope>NUCLEOTIDE SEQUENCE [LARGE SCALE GENOMIC DNA]</scope>
    <source>
        <strain evidence="2 3">CCUG 9405</strain>
    </source>
</reference>
<evidence type="ECO:0000259" key="1">
    <source>
        <dbReference type="PROSITE" id="PS50042"/>
    </source>
</evidence>
<dbReference type="InterPro" id="IPR050397">
    <property type="entry name" value="Env_Response_Regulators"/>
</dbReference>
<dbReference type="CDD" id="cd00038">
    <property type="entry name" value="CAP_ED"/>
    <property type="match status" value="1"/>
</dbReference>
<evidence type="ECO:0000313" key="3">
    <source>
        <dbReference type="Proteomes" id="UP000191094"/>
    </source>
</evidence>
<dbReference type="SUPFAM" id="SSF51206">
    <property type="entry name" value="cAMP-binding domain-like"/>
    <property type="match status" value="1"/>
</dbReference>
<sequence>MTAHMSLYELLKSNVVFQNLDRYQFGILEQYLTFRGIEAGEYLFFEGEVGDYVAFVVAGSIEIFKQLPDKQVMLVTLKPGDGIGEMALIDDLSRSASAKASQRTGLIVLPKRDFERILIDHPRIGIKILKALASMLSLKLRHTNEELSAMRGSELSGNESST</sequence>
<feature type="domain" description="Cyclic nucleotide-binding" evidence="1">
    <location>
        <begin position="16"/>
        <end position="135"/>
    </location>
</feature>
<proteinExistence type="predicted"/>
<organism evidence="2 3">
    <name type="scientific">Lwoffella lincolnii</name>
    <dbReference type="NCBI Taxonomy" id="90241"/>
    <lineage>
        <taxon>Bacteria</taxon>
        <taxon>Pseudomonadati</taxon>
        <taxon>Pseudomonadota</taxon>
        <taxon>Gammaproteobacteria</taxon>
        <taxon>Moraxellales</taxon>
        <taxon>Moraxellaceae</taxon>
        <taxon>Lwoffella</taxon>
    </lineage>
</organism>
<name>A0A1T0CHS2_9GAMM</name>
<dbReference type="InterPro" id="IPR000595">
    <property type="entry name" value="cNMP-bd_dom"/>
</dbReference>
<accession>A0A1T0CHS2</accession>
<dbReference type="InterPro" id="IPR018490">
    <property type="entry name" value="cNMP-bd_dom_sf"/>
</dbReference>
<gene>
    <name evidence="2" type="ORF">B0682_04770</name>
</gene>
<comment type="caution">
    <text evidence="2">The sequence shown here is derived from an EMBL/GenBank/DDBJ whole genome shotgun (WGS) entry which is preliminary data.</text>
</comment>
<dbReference type="Pfam" id="PF00027">
    <property type="entry name" value="cNMP_binding"/>
    <property type="match status" value="1"/>
</dbReference>
<dbReference type="AlphaFoldDB" id="A0A1T0CHS2"/>
<dbReference type="OrthoDB" id="6881322at2"/>
<dbReference type="Gene3D" id="2.60.120.10">
    <property type="entry name" value="Jelly Rolls"/>
    <property type="match status" value="1"/>
</dbReference>
<dbReference type="EMBL" id="MUYT01000004">
    <property type="protein sequence ID" value="OOS21906.1"/>
    <property type="molecule type" value="Genomic_DNA"/>
</dbReference>
<keyword evidence="3" id="KW-1185">Reference proteome</keyword>
<dbReference type="PROSITE" id="PS00889">
    <property type="entry name" value="CNMP_BINDING_2"/>
    <property type="match status" value="1"/>
</dbReference>